<accession>A0A1M6JG14</accession>
<proteinExistence type="predicted"/>
<name>A0A1M6JG14_9FIRM</name>
<evidence type="ECO:0000313" key="1">
    <source>
        <dbReference type="EMBL" id="SHJ45631.1"/>
    </source>
</evidence>
<dbReference type="AlphaFoldDB" id="A0A1M6JG14"/>
<keyword evidence="2" id="KW-1185">Reference proteome</keyword>
<evidence type="ECO:0000313" key="2">
    <source>
        <dbReference type="Proteomes" id="UP000184386"/>
    </source>
</evidence>
<gene>
    <name evidence="1" type="ORF">SAMN02745136_00068</name>
</gene>
<protein>
    <recommendedName>
        <fullName evidence="3">Gluconate 2-dehydrogenase subunit 3</fullName>
    </recommendedName>
</protein>
<sequence length="198" mass="22982">MYWTFFPQDQNNESTNMTYMVGTFRALVDTIIPRTPRLAQEYGLIQYYGALDADIDQFLILSLQNLQYPLAVYTMELLDLAAKLTYSEGYEGISQSDEITFSNIPPEKRLQALELLLVAPIFPANYPRVFMDNPDWVLNIYGALNKSTMFGYYSEWYGYGNTRLLPPEQRQLEFYPFSWEQINYPGPSLGYHALRNNG</sequence>
<evidence type="ECO:0008006" key="3">
    <source>
        <dbReference type="Google" id="ProtNLM"/>
    </source>
</evidence>
<dbReference type="STRING" id="1121322.SAMN02745136_00068"/>
<organism evidence="1 2">
    <name type="scientific">Anaerocolumna jejuensis DSM 15929</name>
    <dbReference type="NCBI Taxonomy" id="1121322"/>
    <lineage>
        <taxon>Bacteria</taxon>
        <taxon>Bacillati</taxon>
        <taxon>Bacillota</taxon>
        <taxon>Clostridia</taxon>
        <taxon>Lachnospirales</taxon>
        <taxon>Lachnospiraceae</taxon>
        <taxon>Anaerocolumna</taxon>
    </lineage>
</organism>
<reference evidence="1 2" key="1">
    <citation type="submission" date="2016-11" db="EMBL/GenBank/DDBJ databases">
        <authorList>
            <person name="Jaros S."/>
            <person name="Januszkiewicz K."/>
            <person name="Wedrychowicz H."/>
        </authorList>
    </citation>
    <scope>NUCLEOTIDE SEQUENCE [LARGE SCALE GENOMIC DNA]</scope>
    <source>
        <strain evidence="1 2">DSM 15929</strain>
    </source>
</reference>
<dbReference type="EMBL" id="FRAC01000006">
    <property type="protein sequence ID" value="SHJ45631.1"/>
    <property type="molecule type" value="Genomic_DNA"/>
</dbReference>
<dbReference type="Proteomes" id="UP000184386">
    <property type="component" value="Unassembled WGS sequence"/>
</dbReference>